<accession>A0ABU9VM21</accession>
<evidence type="ECO:0000313" key="4">
    <source>
        <dbReference type="EMBL" id="MEN0644954.1"/>
    </source>
</evidence>
<reference evidence="4 5" key="1">
    <citation type="submission" date="2024-03" db="EMBL/GenBank/DDBJ databases">
        <title>Bacilli Hybrid Assemblies.</title>
        <authorList>
            <person name="Kovac J."/>
        </authorList>
    </citation>
    <scope>NUCLEOTIDE SEQUENCE [LARGE SCALE GENOMIC DNA]</scope>
    <source>
        <strain evidence="4 5">FSL R7-0666</strain>
    </source>
</reference>
<feature type="transmembrane region" description="Helical" evidence="2">
    <location>
        <begin position="36"/>
        <end position="57"/>
    </location>
</feature>
<feature type="domain" description="Bacterial sugar transferase" evidence="3">
    <location>
        <begin position="31"/>
        <end position="219"/>
    </location>
</feature>
<dbReference type="InterPro" id="IPR003362">
    <property type="entry name" value="Bact_transf"/>
</dbReference>
<sequence>MEETSSRSVVKNASLEGKFIINDTPTYLLMKRAIDILASLTGIILLSPLFALLAILIKLEDPKGKVFFQQVRIGKDEKEFNMYKFRSMVSNAEELLNELLEKNEVSGAMFKIRKDPRITKIGKFIRKSSLDELPQLFNVLKGEMTLVGPRPPLPREVLKYTSYHKKRLLGKPGCTGVWQVSARNNVGFDEMIEMDIKYLSERNVTSDLVIIFKTVIVMICSRAY</sequence>
<comment type="similarity">
    <text evidence="1">Belongs to the bacterial sugar transferase family.</text>
</comment>
<dbReference type="PANTHER" id="PTHR30576:SF10">
    <property type="entry name" value="SLL5057 PROTEIN"/>
    <property type="match status" value="1"/>
</dbReference>
<evidence type="ECO:0000256" key="2">
    <source>
        <dbReference type="SAM" id="Phobius"/>
    </source>
</evidence>
<dbReference type="GO" id="GO:0016740">
    <property type="term" value="F:transferase activity"/>
    <property type="evidence" value="ECO:0007669"/>
    <property type="project" value="UniProtKB-KW"/>
</dbReference>
<keyword evidence="5" id="KW-1185">Reference proteome</keyword>
<dbReference type="Proteomes" id="UP001418796">
    <property type="component" value="Unassembled WGS sequence"/>
</dbReference>
<dbReference type="Pfam" id="PF02397">
    <property type="entry name" value="Bac_transf"/>
    <property type="match status" value="1"/>
</dbReference>
<evidence type="ECO:0000256" key="1">
    <source>
        <dbReference type="ARBA" id="ARBA00006464"/>
    </source>
</evidence>
<evidence type="ECO:0000259" key="3">
    <source>
        <dbReference type="Pfam" id="PF02397"/>
    </source>
</evidence>
<name>A0ABU9VM21_9BACI</name>
<gene>
    <name evidence="4" type="ORF">MKY91_17495</name>
</gene>
<evidence type="ECO:0000313" key="5">
    <source>
        <dbReference type="Proteomes" id="UP001418796"/>
    </source>
</evidence>
<comment type="caution">
    <text evidence="4">The sequence shown here is derived from an EMBL/GenBank/DDBJ whole genome shotgun (WGS) entry which is preliminary data.</text>
</comment>
<dbReference type="PANTHER" id="PTHR30576">
    <property type="entry name" value="COLANIC BIOSYNTHESIS UDP-GLUCOSE LIPID CARRIER TRANSFERASE"/>
    <property type="match status" value="1"/>
</dbReference>
<keyword evidence="4" id="KW-0808">Transferase</keyword>
<organism evidence="4 5">
    <name type="scientific">Alkalicoccobacillus gibsonii</name>
    <dbReference type="NCBI Taxonomy" id="79881"/>
    <lineage>
        <taxon>Bacteria</taxon>
        <taxon>Bacillati</taxon>
        <taxon>Bacillota</taxon>
        <taxon>Bacilli</taxon>
        <taxon>Bacillales</taxon>
        <taxon>Bacillaceae</taxon>
        <taxon>Alkalicoccobacillus</taxon>
    </lineage>
</organism>
<dbReference type="RefSeq" id="WP_343131577.1">
    <property type="nucleotide sequence ID" value="NZ_JBCITK010000001.1"/>
</dbReference>
<proteinExistence type="inferred from homology"/>
<protein>
    <submittedName>
        <fullName evidence="4">Sugar transferase</fullName>
        <ecNumber evidence="4">2.7.8.-</ecNumber>
    </submittedName>
</protein>
<keyword evidence="2" id="KW-0812">Transmembrane</keyword>
<dbReference type="EMBL" id="JBCITK010000001">
    <property type="protein sequence ID" value="MEN0644954.1"/>
    <property type="molecule type" value="Genomic_DNA"/>
</dbReference>
<keyword evidence="2" id="KW-1133">Transmembrane helix</keyword>
<dbReference type="EC" id="2.7.8.-" evidence="4"/>
<keyword evidence="2" id="KW-0472">Membrane</keyword>